<dbReference type="InterPro" id="IPR007737">
    <property type="entry name" value="Mga_HTH"/>
</dbReference>
<sequence>MEVFDLLERVEQRQARIIQQLIDHPGQQDLTTIAATMQLDRSTLRADLMVIQQLFQQLADPLKLQLEHNQVHLVSTGQISAARIYYHVLQSAVKYQLLLYLLQHGTTSKIRLADHLAISVSTLNRRIHELNDLLAEYQIQIKNGRLVGVESQIRYFYFHLFWFARPFELNKQEMSDGVIDTVLAKITTSFGHPFTEAGIMKIRIWLFISEKRRKVNELTKVAFFAEPIDITATSVRLMQVFSDPYFEQHLFNHNRNERILLYMFVQGGLVLDTHNQEAQTLIAGATQQADIRQLNQRFLQITQQYFDFTQLAPTFKHYLINTLTQIHYNFSHFQGLFYTTAYADSTMLNAQLATVYHQLLQVTAEQAPRFTRYLAWRYLPLLYLMMHASQVHLRVGCDFAVETSLATAKMDQIRAVLPLNIKVDLRRYNTDSAYDLVLTDMSKTYLKIPAKRVFIFLNLQNEVDLPALKAFLTDHYFAKLFGQQLQK</sequence>
<dbReference type="EMBL" id="JBHSSL010000003">
    <property type="protein sequence ID" value="MFC6169021.1"/>
    <property type="molecule type" value="Genomic_DNA"/>
</dbReference>
<feature type="domain" description="Mga helix-turn-helix" evidence="3">
    <location>
        <begin position="80"/>
        <end position="161"/>
    </location>
</feature>
<evidence type="ECO:0000313" key="5">
    <source>
        <dbReference type="Proteomes" id="UP001596289"/>
    </source>
</evidence>
<reference evidence="5" key="1">
    <citation type="journal article" date="2019" name="Int. J. Syst. Evol. Microbiol.">
        <title>The Global Catalogue of Microorganisms (GCM) 10K type strain sequencing project: providing services to taxonomists for standard genome sequencing and annotation.</title>
        <authorList>
            <consortium name="The Broad Institute Genomics Platform"/>
            <consortium name="The Broad Institute Genome Sequencing Center for Infectious Disease"/>
            <person name="Wu L."/>
            <person name="Ma J."/>
        </authorList>
    </citation>
    <scope>NUCLEOTIDE SEQUENCE [LARGE SCALE GENOMIC DNA]</scope>
    <source>
        <strain evidence="5">CCM 8904</strain>
    </source>
</reference>
<dbReference type="InterPro" id="IPR050661">
    <property type="entry name" value="BglG_antiterminators"/>
</dbReference>
<dbReference type="PANTHER" id="PTHR30185:SF18">
    <property type="entry name" value="TRANSCRIPTIONAL REGULATOR MTLR"/>
    <property type="match status" value="1"/>
</dbReference>
<evidence type="ECO:0000256" key="1">
    <source>
        <dbReference type="ARBA" id="ARBA00023015"/>
    </source>
</evidence>
<proteinExistence type="predicted"/>
<organism evidence="4 5">
    <name type="scientific">Loigolactobacillus jiayinensis</name>
    <dbReference type="NCBI Taxonomy" id="2486016"/>
    <lineage>
        <taxon>Bacteria</taxon>
        <taxon>Bacillati</taxon>
        <taxon>Bacillota</taxon>
        <taxon>Bacilli</taxon>
        <taxon>Lactobacillales</taxon>
        <taxon>Lactobacillaceae</taxon>
        <taxon>Loigolactobacillus</taxon>
    </lineage>
</organism>
<protein>
    <submittedName>
        <fullName evidence="4">Helix-turn-helix domain-containing protein</fullName>
    </submittedName>
</protein>
<dbReference type="InterPro" id="IPR036388">
    <property type="entry name" value="WH-like_DNA-bd_sf"/>
</dbReference>
<keyword evidence="1" id="KW-0805">Transcription regulation</keyword>
<dbReference type="Proteomes" id="UP001596289">
    <property type="component" value="Unassembled WGS sequence"/>
</dbReference>
<gene>
    <name evidence="4" type="ORF">ACFQGP_00265</name>
</gene>
<evidence type="ECO:0000259" key="3">
    <source>
        <dbReference type="Pfam" id="PF05043"/>
    </source>
</evidence>
<comment type="caution">
    <text evidence="4">The sequence shown here is derived from an EMBL/GenBank/DDBJ whole genome shotgun (WGS) entry which is preliminary data.</text>
</comment>
<evidence type="ECO:0000313" key="4">
    <source>
        <dbReference type="EMBL" id="MFC6169021.1"/>
    </source>
</evidence>
<accession>A0ABW1R963</accession>
<dbReference type="Pfam" id="PF05043">
    <property type="entry name" value="Mga"/>
    <property type="match status" value="1"/>
</dbReference>
<keyword evidence="5" id="KW-1185">Reference proteome</keyword>
<evidence type="ECO:0000256" key="2">
    <source>
        <dbReference type="ARBA" id="ARBA00023163"/>
    </source>
</evidence>
<keyword evidence="2" id="KW-0804">Transcription</keyword>
<dbReference type="PANTHER" id="PTHR30185">
    <property type="entry name" value="CRYPTIC BETA-GLUCOSIDE BGL OPERON ANTITERMINATOR"/>
    <property type="match status" value="1"/>
</dbReference>
<dbReference type="Gene3D" id="1.10.10.10">
    <property type="entry name" value="Winged helix-like DNA-binding domain superfamily/Winged helix DNA-binding domain"/>
    <property type="match status" value="1"/>
</dbReference>
<dbReference type="RefSeq" id="WP_125553842.1">
    <property type="nucleotide sequence ID" value="NZ_JBHSSL010000003.1"/>
</dbReference>
<name>A0ABW1R963_9LACO</name>